<evidence type="ECO:0000256" key="7">
    <source>
        <dbReference type="HAMAP-Rule" id="MF_00277"/>
    </source>
</evidence>
<evidence type="ECO:0000313" key="11">
    <source>
        <dbReference type="EMBL" id="WUM20396.1"/>
    </source>
</evidence>
<dbReference type="KEGG" id="whr:OG579_00620"/>
<dbReference type="EMBL" id="CP108021">
    <property type="protein sequence ID" value="WUM20396.1"/>
    <property type="molecule type" value="Genomic_DNA"/>
</dbReference>
<keyword evidence="6 7" id="KW-0511">Multifunctional enzyme</keyword>
<keyword evidence="4 7" id="KW-0378">Hydrolase</keyword>
<keyword evidence="5 7" id="KW-0460">Magnesium</keyword>
<accession>A0AAU4K2V0</accession>
<dbReference type="Gene3D" id="3.30.460.10">
    <property type="entry name" value="Beta Polymerase, domain 2"/>
    <property type="match status" value="1"/>
</dbReference>
<dbReference type="PROSITE" id="PS51671">
    <property type="entry name" value="ACT"/>
    <property type="match status" value="2"/>
</dbReference>
<dbReference type="SUPFAM" id="SSF109604">
    <property type="entry name" value="HD-domain/PDEase-like"/>
    <property type="match status" value="1"/>
</dbReference>
<comment type="caution">
    <text evidence="7">Lacks conserved residue(s) required for the propagation of feature annotation.</text>
</comment>
<dbReference type="PIRSF" id="PIRSF006288">
    <property type="entry name" value="PII_uridyltransf"/>
    <property type="match status" value="1"/>
</dbReference>
<feature type="domain" description="HD" evidence="10">
    <location>
        <begin position="472"/>
        <end position="586"/>
    </location>
</feature>
<feature type="region of interest" description="Disordered" evidence="8">
    <location>
        <begin position="860"/>
        <end position="880"/>
    </location>
</feature>
<dbReference type="NCBIfam" id="TIGR01693">
    <property type="entry name" value="UTase_glnD"/>
    <property type="match status" value="1"/>
</dbReference>
<dbReference type="InterPro" id="IPR010043">
    <property type="entry name" value="UTase/UR"/>
</dbReference>
<keyword evidence="2 7" id="KW-0548">Nucleotidyltransferase</keyword>
<feature type="domain" description="ACT" evidence="9">
    <location>
        <begin position="791"/>
        <end position="866"/>
    </location>
</feature>
<dbReference type="PANTHER" id="PTHR47320:SF1">
    <property type="entry name" value="BIFUNCTIONAL URIDYLYLTRANSFERASE_URIDYLYL-REMOVING ENZYME"/>
    <property type="match status" value="1"/>
</dbReference>
<protein>
    <recommendedName>
        <fullName evidence="7">Bifunctional uridylyltransferase/uridylyl-removing enzyme</fullName>
        <shortName evidence="7">UTase/UR</shortName>
    </recommendedName>
    <alternativeName>
        <fullName evidence="7">Bifunctional [protein-PII] modification enzyme</fullName>
    </alternativeName>
    <alternativeName>
        <fullName evidence="7">Bifunctional nitrogen sensor protein</fullName>
    </alternativeName>
    <domain>
        <recommendedName>
            <fullName evidence="7">[Protein-PII] uridylyltransferase</fullName>
            <shortName evidence="7">PII uridylyltransferase</shortName>
            <shortName evidence="7">UTase</shortName>
            <ecNumber evidence="7">2.7.7.59</ecNumber>
        </recommendedName>
    </domain>
    <domain>
        <recommendedName>
            <fullName evidence="7">[Protein-PII]-UMP uridylyl-removing enzyme</fullName>
            <shortName evidence="7">UR</shortName>
            <ecNumber evidence="7">3.1.4.-</ecNumber>
        </recommendedName>
    </domain>
</protein>
<keyword evidence="12" id="KW-1185">Reference proteome</keyword>
<comment type="domain">
    <text evidence="7">Has four distinct domains: an N-terminal nucleotidyltransferase (NT) domain responsible for UTase activity, a central HD domain that encodes UR activity, and two C-terminal ACT domains that seem to have a role in glutamine sensing.</text>
</comment>
<dbReference type="HAMAP" id="MF_00277">
    <property type="entry name" value="PII_uridylyl_transf"/>
    <property type="match status" value="1"/>
</dbReference>
<dbReference type="InterPro" id="IPR045865">
    <property type="entry name" value="ACT-like_dom_sf"/>
</dbReference>
<evidence type="ECO:0000256" key="8">
    <source>
        <dbReference type="SAM" id="MobiDB-lite"/>
    </source>
</evidence>
<dbReference type="InterPro" id="IPR003607">
    <property type="entry name" value="HD/PDEase_dom"/>
</dbReference>
<dbReference type="NCBIfam" id="NF002895">
    <property type="entry name" value="PRK03381.1"/>
    <property type="match status" value="1"/>
</dbReference>
<evidence type="ECO:0000256" key="5">
    <source>
        <dbReference type="ARBA" id="ARBA00022842"/>
    </source>
</evidence>
<comment type="function">
    <text evidence="7">Modifies, by uridylylation and deuridylylation, the PII regulatory proteins (GlnB and homologs), in response to the nitrogen status of the cell that GlnD senses through the glutamine level. Under low glutamine levels, catalyzes the conversion of the PII proteins and UTP to PII-UMP and PPi, while under higher glutamine levels, GlnD hydrolyzes PII-UMP to PII and UMP (deuridylylation). Thus, controls uridylylation state and activity of the PII proteins, and plays an important role in the regulation of nitrogen metabolism.</text>
</comment>
<comment type="similarity">
    <text evidence="7">Belongs to the GlnD family.</text>
</comment>
<organism evidence="11 12">
    <name type="scientific">Williamsia herbipolensis</name>
    <dbReference type="NCBI Taxonomy" id="1603258"/>
    <lineage>
        <taxon>Bacteria</taxon>
        <taxon>Bacillati</taxon>
        <taxon>Actinomycetota</taxon>
        <taxon>Actinomycetes</taxon>
        <taxon>Mycobacteriales</taxon>
        <taxon>Nocardiaceae</taxon>
        <taxon>Williamsia</taxon>
    </lineage>
</organism>
<keyword evidence="1 7" id="KW-0808">Transferase</keyword>
<keyword evidence="3" id="KW-0677">Repeat</keyword>
<evidence type="ECO:0000256" key="2">
    <source>
        <dbReference type="ARBA" id="ARBA00022695"/>
    </source>
</evidence>
<dbReference type="Proteomes" id="UP001432128">
    <property type="component" value="Chromosome"/>
</dbReference>
<dbReference type="InterPro" id="IPR013546">
    <property type="entry name" value="PII_UdlTrfase/GS_AdlTrfase"/>
</dbReference>
<dbReference type="InterPro" id="IPR006674">
    <property type="entry name" value="HD_domain"/>
</dbReference>
<dbReference type="GO" id="GO:0008081">
    <property type="term" value="F:phosphoric diester hydrolase activity"/>
    <property type="evidence" value="ECO:0007669"/>
    <property type="project" value="UniProtKB-UniRule"/>
</dbReference>
<comment type="activity regulation">
    <text evidence="7">Uridylyltransferase (UTase) activity is inhibited by glutamine, while glutamine activates uridylyl-removing (UR) activity.</text>
</comment>
<dbReference type="GO" id="GO:0006808">
    <property type="term" value="P:regulation of nitrogen utilization"/>
    <property type="evidence" value="ECO:0007669"/>
    <property type="project" value="UniProtKB-UniRule"/>
</dbReference>
<dbReference type="SUPFAM" id="SSF55021">
    <property type="entry name" value="ACT-like"/>
    <property type="match status" value="2"/>
</dbReference>
<evidence type="ECO:0000256" key="4">
    <source>
        <dbReference type="ARBA" id="ARBA00022801"/>
    </source>
</evidence>
<dbReference type="SUPFAM" id="SSF81301">
    <property type="entry name" value="Nucleotidyltransferase"/>
    <property type="match status" value="1"/>
</dbReference>
<comment type="catalytic activity">
    <reaction evidence="7">
        <text>[protein-PII]-L-tyrosine + UTP = [protein-PII]-uridylyl-L-tyrosine + diphosphate</text>
        <dbReference type="Rhea" id="RHEA:13673"/>
        <dbReference type="Rhea" id="RHEA-COMP:12147"/>
        <dbReference type="Rhea" id="RHEA-COMP:12148"/>
        <dbReference type="ChEBI" id="CHEBI:33019"/>
        <dbReference type="ChEBI" id="CHEBI:46398"/>
        <dbReference type="ChEBI" id="CHEBI:46858"/>
        <dbReference type="ChEBI" id="CHEBI:90602"/>
        <dbReference type="EC" id="2.7.7.59"/>
    </reaction>
</comment>
<dbReference type="PROSITE" id="PS51831">
    <property type="entry name" value="HD"/>
    <property type="match status" value="1"/>
</dbReference>
<gene>
    <name evidence="7" type="primary">glnD</name>
    <name evidence="11" type="ORF">OG579_00620</name>
</gene>
<dbReference type="InterPro" id="IPR043519">
    <property type="entry name" value="NT_sf"/>
</dbReference>
<evidence type="ECO:0000313" key="12">
    <source>
        <dbReference type="Proteomes" id="UP001432128"/>
    </source>
</evidence>
<dbReference type="RefSeq" id="WP_045822417.1">
    <property type="nucleotide sequence ID" value="NZ_CP108021.1"/>
</dbReference>
<feature type="domain" description="ACT" evidence="9">
    <location>
        <begin position="653"/>
        <end position="731"/>
    </location>
</feature>
<name>A0AAU4K2V0_9NOCA</name>
<dbReference type="InterPro" id="IPR002912">
    <property type="entry name" value="ACT_dom"/>
</dbReference>
<dbReference type="CDD" id="cd05401">
    <property type="entry name" value="NT_GlnE_GlnD_like"/>
    <property type="match status" value="1"/>
</dbReference>
<dbReference type="PANTHER" id="PTHR47320">
    <property type="entry name" value="BIFUNCTIONAL URIDYLYLTRANSFERASE/URIDYLYL-REMOVING ENZYME"/>
    <property type="match status" value="1"/>
</dbReference>
<reference evidence="11 12" key="1">
    <citation type="submission" date="2022-10" db="EMBL/GenBank/DDBJ databases">
        <title>The complete genomes of actinobacterial strains from the NBC collection.</title>
        <authorList>
            <person name="Joergensen T.S."/>
            <person name="Alvarez Arevalo M."/>
            <person name="Sterndorff E.B."/>
            <person name="Faurdal D."/>
            <person name="Vuksanovic O."/>
            <person name="Mourched A.-S."/>
            <person name="Charusanti P."/>
            <person name="Shaw S."/>
            <person name="Blin K."/>
            <person name="Weber T."/>
        </authorList>
    </citation>
    <scope>NUCLEOTIDE SEQUENCE [LARGE SCALE GENOMIC DNA]</scope>
    <source>
        <strain evidence="11 12">NBC_00319</strain>
    </source>
</reference>
<evidence type="ECO:0000259" key="9">
    <source>
        <dbReference type="PROSITE" id="PS51671"/>
    </source>
</evidence>
<feature type="region of interest" description="Uridylyltransferase" evidence="7">
    <location>
        <begin position="1"/>
        <end position="357"/>
    </location>
</feature>
<evidence type="ECO:0000256" key="3">
    <source>
        <dbReference type="ARBA" id="ARBA00022737"/>
    </source>
</evidence>
<evidence type="ECO:0000259" key="10">
    <source>
        <dbReference type="PROSITE" id="PS51831"/>
    </source>
</evidence>
<proteinExistence type="inferred from homology"/>
<dbReference type="Pfam" id="PF01966">
    <property type="entry name" value="HD"/>
    <property type="match status" value="1"/>
</dbReference>
<dbReference type="Gene3D" id="3.30.70.260">
    <property type="match status" value="1"/>
</dbReference>
<dbReference type="GO" id="GO:0008773">
    <property type="term" value="F:[protein-PII] uridylyltransferase activity"/>
    <property type="evidence" value="ECO:0007669"/>
    <property type="project" value="UniProtKB-UniRule"/>
</dbReference>
<sequence length="880" mass="93700">MPFVTSGDDSHGDHAEGPASDSTSNAGPSPSPDRSSGPRTPTPAAPAAATDLVDARRRLLRTTDGTKRADAPALRQILVDLHDFWLTTKGAEIGVRPDSGFAIVAVGGLGRQELLPHSDLDLILLHDDMDTARVSEVADALWYPLWDAHIKLDHSVRTVPQALQVAAADMTAALGLLEARHIAGDEALTTLLISGVRRQWRSDIRTRFPELVDQASDRWRRSGDIAHRAEPDLKNGRGGLRDVQMLGALAIAQLTDGMANLRPDSPGAGLQVAYNRLLDIRTELHRIAGRPREQLRAQDADEIGAALRIGDRFDLARVISDSARTISYSVEVGLRTAGNALPRRGLAKLRRSPVRRPLDEGVVEHSGEVVLARNAIPSKDPGLILRVAGASARTGLPISASTLSRLADFAPELREPWPAEALSDLLVLLGTGRHMVAPIEALDRTGLWGRLLPEWGAVRDLPPRDAIHTWTVDRHLVETTAYASTMTTRVSRPDLLVLGALLHDLGKGRGADHSIVGAELATQIGNRFGLWPQDVATLSAMVRHHLLLPATATRRDLDDPATTQAVVDALGGDRVLLELLAALAEADSLATGPGVWGDWKASLIGDLVRKCLRVMDGEQLHRPDPLTDDQRDRAKAGGVHVDIVGTGSMHTHLVTMIAPDQPGLLSKMAGVLSLNGLRCRSAAVQSYADSIVNTFLVVPAFGDPPDAGLLRQQLLQATAGTLDVIARIDARERDSPIPTAPPPVTDPDGAPVAVPALFAQAPPKVLWFDVEPAGTDTAGAAADSGAPERVVMELRAADRSGLLSRVAAVLDTHGVTIEWASVSTMGGTVVDTFCLRLPTGTPDGDEMRRTLADAVLTVVPPPEPPRENDDGTSAAGVPIG</sequence>
<comment type="catalytic activity">
    <reaction evidence="7">
        <text>[protein-PII]-uridylyl-L-tyrosine + H2O = [protein-PII]-L-tyrosine + UMP + H(+)</text>
        <dbReference type="Rhea" id="RHEA:48600"/>
        <dbReference type="Rhea" id="RHEA-COMP:12147"/>
        <dbReference type="Rhea" id="RHEA-COMP:12148"/>
        <dbReference type="ChEBI" id="CHEBI:15377"/>
        <dbReference type="ChEBI" id="CHEBI:15378"/>
        <dbReference type="ChEBI" id="CHEBI:46858"/>
        <dbReference type="ChEBI" id="CHEBI:57865"/>
        <dbReference type="ChEBI" id="CHEBI:90602"/>
    </reaction>
</comment>
<dbReference type="EC" id="2.7.7.59" evidence="7"/>
<feature type="region of interest" description="Disordered" evidence="8">
    <location>
        <begin position="1"/>
        <end position="52"/>
    </location>
</feature>
<dbReference type="SMART" id="SM00471">
    <property type="entry name" value="HDc"/>
    <property type="match status" value="1"/>
</dbReference>
<evidence type="ECO:0000256" key="6">
    <source>
        <dbReference type="ARBA" id="ARBA00023268"/>
    </source>
</evidence>
<dbReference type="EC" id="3.1.4.-" evidence="7"/>
<dbReference type="Gene3D" id="1.10.3090.10">
    <property type="entry name" value="cca-adding enzyme, domain 2"/>
    <property type="match status" value="1"/>
</dbReference>
<evidence type="ECO:0000256" key="1">
    <source>
        <dbReference type="ARBA" id="ARBA00022679"/>
    </source>
</evidence>
<dbReference type="AlphaFoldDB" id="A0AAU4K2V0"/>
<comment type="cofactor">
    <cofactor evidence="7">
        <name>Mg(2+)</name>
        <dbReference type="ChEBI" id="CHEBI:18420"/>
    </cofactor>
</comment>
<dbReference type="Pfam" id="PF08335">
    <property type="entry name" value="GlnD_UR_UTase"/>
    <property type="match status" value="1"/>
</dbReference>